<accession>A0AAN6MBE2</accession>
<comment type="caution">
    <text evidence="1">The sequence shown here is derived from an EMBL/GenBank/DDBJ whole genome shotgun (WGS) entry which is preliminary data.</text>
</comment>
<sequence>MWLGKCFAAAKGYAFATLRNGTECWYGNNWPPTPMANIYNLNSCLDVPCTGDSLISYGGSGRKFLLYQRAPAGSATFVTTTQTAFSTYLNPACYFHTQGTPALKNMVKSTAGMTVEQYAGLTAAQNATFAGVEDGRQCWYGNLPSEEGLTREPTLNNCFWTKYSEQS</sequence>
<evidence type="ECO:0000313" key="2">
    <source>
        <dbReference type="Proteomes" id="UP001303889"/>
    </source>
</evidence>
<dbReference type="EMBL" id="MU856193">
    <property type="protein sequence ID" value="KAK3897339.1"/>
    <property type="molecule type" value="Genomic_DNA"/>
</dbReference>
<reference evidence="1" key="2">
    <citation type="submission" date="2023-05" db="EMBL/GenBank/DDBJ databases">
        <authorList>
            <consortium name="Lawrence Berkeley National Laboratory"/>
            <person name="Steindorff A."/>
            <person name="Hensen N."/>
            <person name="Bonometti L."/>
            <person name="Westerberg I."/>
            <person name="Brannstrom I.O."/>
            <person name="Guillou S."/>
            <person name="Cros-Aarteil S."/>
            <person name="Calhoun S."/>
            <person name="Haridas S."/>
            <person name="Kuo A."/>
            <person name="Mondo S."/>
            <person name="Pangilinan J."/>
            <person name="Riley R."/>
            <person name="Labutti K."/>
            <person name="Andreopoulos B."/>
            <person name="Lipzen A."/>
            <person name="Chen C."/>
            <person name="Yanf M."/>
            <person name="Daum C."/>
            <person name="Ng V."/>
            <person name="Clum A."/>
            <person name="Ohm R."/>
            <person name="Martin F."/>
            <person name="Silar P."/>
            <person name="Natvig D."/>
            <person name="Lalanne C."/>
            <person name="Gautier V."/>
            <person name="Ament-Velasquez S.L."/>
            <person name="Kruys A."/>
            <person name="Hutchinson M.I."/>
            <person name="Powell A.J."/>
            <person name="Barry K."/>
            <person name="Miller A.N."/>
            <person name="Grigoriev I.V."/>
            <person name="Debuchy R."/>
            <person name="Gladieux P."/>
            <person name="Thoren M.H."/>
            <person name="Johannesson H."/>
        </authorList>
    </citation>
    <scope>NUCLEOTIDE SEQUENCE</scope>
    <source>
        <strain evidence="1">CBS 103.79</strain>
    </source>
</reference>
<dbReference type="AlphaFoldDB" id="A0AAN6MBE2"/>
<gene>
    <name evidence="1" type="ORF">C8A05DRAFT_39108</name>
</gene>
<organism evidence="1 2">
    <name type="scientific">Staphylotrichum tortipilum</name>
    <dbReference type="NCBI Taxonomy" id="2831512"/>
    <lineage>
        <taxon>Eukaryota</taxon>
        <taxon>Fungi</taxon>
        <taxon>Dikarya</taxon>
        <taxon>Ascomycota</taxon>
        <taxon>Pezizomycotina</taxon>
        <taxon>Sordariomycetes</taxon>
        <taxon>Sordariomycetidae</taxon>
        <taxon>Sordariales</taxon>
        <taxon>Chaetomiaceae</taxon>
        <taxon>Staphylotrichum</taxon>
    </lineage>
</organism>
<proteinExistence type="predicted"/>
<keyword evidence="2" id="KW-1185">Reference proteome</keyword>
<reference evidence="1" key="1">
    <citation type="journal article" date="2023" name="Mol. Phylogenet. Evol.">
        <title>Genome-scale phylogeny and comparative genomics of the fungal order Sordariales.</title>
        <authorList>
            <person name="Hensen N."/>
            <person name="Bonometti L."/>
            <person name="Westerberg I."/>
            <person name="Brannstrom I.O."/>
            <person name="Guillou S."/>
            <person name="Cros-Aarteil S."/>
            <person name="Calhoun S."/>
            <person name="Haridas S."/>
            <person name="Kuo A."/>
            <person name="Mondo S."/>
            <person name="Pangilinan J."/>
            <person name="Riley R."/>
            <person name="LaButti K."/>
            <person name="Andreopoulos B."/>
            <person name="Lipzen A."/>
            <person name="Chen C."/>
            <person name="Yan M."/>
            <person name="Daum C."/>
            <person name="Ng V."/>
            <person name="Clum A."/>
            <person name="Steindorff A."/>
            <person name="Ohm R.A."/>
            <person name="Martin F."/>
            <person name="Silar P."/>
            <person name="Natvig D.O."/>
            <person name="Lalanne C."/>
            <person name="Gautier V."/>
            <person name="Ament-Velasquez S.L."/>
            <person name="Kruys A."/>
            <person name="Hutchinson M.I."/>
            <person name="Powell A.J."/>
            <person name="Barry K."/>
            <person name="Miller A.N."/>
            <person name="Grigoriev I.V."/>
            <person name="Debuchy R."/>
            <person name="Gladieux P."/>
            <person name="Hiltunen Thoren M."/>
            <person name="Johannesson H."/>
        </authorList>
    </citation>
    <scope>NUCLEOTIDE SEQUENCE</scope>
    <source>
        <strain evidence="1">CBS 103.79</strain>
    </source>
</reference>
<protein>
    <submittedName>
        <fullName evidence="1">Uncharacterized protein</fullName>
    </submittedName>
</protein>
<name>A0AAN6MBE2_9PEZI</name>
<evidence type="ECO:0000313" key="1">
    <source>
        <dbReference type="EMBL" id="KAK3897339.1"/>
    </source>
</evidence>
<feature type="non-terminal residue" evidence="1">
    <location>
        <position position="167"/>
    </location>
</feature>
<dbReference type="Proteomes" id="UP001303889">
    <property type="component" value="Unassembled WGS sequence"/>
</dbReference>